<reference evidence="1 2" key="1">
    <citation type="submission" date="2014-10" db="EMBL/GenBank/DDBJ databases">
        <title>Pedobacter Kyungheensis.</title>
        <authorList>
            <person name="Anderson B.M."/>
            <person name="Newman J.D."/>
        </authorList>
    </citation>
    <scope>NUCLEOTIDE SEQUENCE [LARGE SCALE GENOMIC DNA]</scope>
    <source>
        <strain evidence="1 2">KACC 16221</strain>
    </source>
</reference>
<dbReference type="EMBL" id="JSYN01000002">
    <property type="protein sequence ID" value="KIA96577.1"/>
    <property type="molecule type" value="Genomic_DNA"/>
</dbReference>
<sequence length="94" mass="10603">MPIGRRGWVFGCCGADLNIQVQWDFAVHIRQVLAVRLGGWERCRLWMFMDHLMVIFALLSSFDKGITVKQGRDSGGGRLVTDFSGLIMASRTDK</sequence>
<organism evidence="1 2">
    <name type="scientific">Pedobacter kyungheensis</name>
    <dbReference type="NCBI Taxonomy" id="1069985"/>
    <lineage>
        <taxon>Bacteria</taxon>
        <taxon>Pseudomonadati</taxon>
        <taxon>Bacteroidota</taxon>
        <taxon>Sphingobacteriia</taxon>
        <taxon>Sphingobacteriales</taxon>
        <taxon>Sphingobacteriaceae</taxon>
        <taxon>Pedobacter</taxon>
    </lineage>
</organism>
<name>A0A0C1FUI8_9SPHI</name>
<accession>A0A0C1FUI8</accession>
<gene>
    <name evidence="1" type="ORF">OC25_02225</name>
</gene>
<comment type="caution">
    <text evidence="1">The sequence shown here is derived from an EMBL/GenBank/DDBJ whole genome shotgun (WGS) entry which is preliminary data.</text>
</comment>
<keyword evidence="2" id="KW-1185">Reference proteome</keyword>
<evidence type="ECO:0000313" key="1">
    <source>
        <dbReference type="EMBL" id="KIA96577.1"/>
    </source>
</evidence>
<protein>
    <submittedName>
        <fullName evidence="1">Uncharacterized protein</fullName>
    </submittedName>
</protein>
<evidence type="ECO:0000313" key="2">
    <source>
        <dbReference type="Proteomes" id="UP000031246"/>
    </source>
</evidence>
<proteinExistence type="predicted"/>
<dbReference type="AlphaFoldDB" id="A0A0C1FUI8"/>
<dbReference type="Proteomes" id="UP000031246">
    <property type="component" value="Unassembled WGS sequence"/>
</dbReference>